<sequence>MSSITLTAVGDILLKTNDNSDPFYMVRESLSEGNIVFGNLETVLSQSPVRAKKAHVLYEDPEKVRYLKDPGFDVVNVANNQILDLWVEGFHDILNVLEQNLISYVGGGHSKNENRPVIIERNNIKLGFPGYISGRWRVPKEIAINKIQEREVLRDIAQPKKSCDHVIVSLHWGIEHVLYPSPDQIDLGHRLIDEGASVILGHHPDALQGIEEYHGDLIAYSLGNFPFEHKPPFGKPDQSMSQSVNIEIKRVCEYSMIACTINENFASQVAYEREEEDIRKDILQISDSTTNGLENPTWWYKEIVDLYLTGNMKKYEKRIGNETLKPLVECIVWLMTSFCIKCYQGFLRRRTDELNME</sequence>
<evidence type="ECO:0000313" key="3">
    <source>
        <dbReference type="EMBL" id="MBR1368256.1"/>
    </source>
</evidence>
<name>A0A8J7W5V9_9EURY</name>
<reference evidence="3" key="1">
    <citation type="submission" date="2014-12" db="EMBL/GenBank/DDBJ databases">
        <authorList>
            <person name="Huang H.-H."/>
            <person name="Chen S.-C."/>
            <person name="Lai M.-C."/>
        </authorList>
    </citation>
    <scope>NUCLEOTIDE SEQUENCE</scope>
    <source>
        <strain evidence="3">K1F9705b</strain>
    </source>
</reference>
<dbReference type="AlphaFoldDB" id="A0A8J7W5V9"/>
<dbReference type="Proteomes" id="UP000730161">
    <property type="component" value="Unassembled WGS sequence"/>
</dbReference>
<dbReference type="InterPro" id="IPR029052">
    <property type="entry name" value="Metallo-depent_PP-like"/>
</dbReference>
<comment type="caution">
    <text evidence="3">The sequence shown here is derived from an EMBL/GenBank/DDBJ whole genome shotgun (WGS) entry which is preliminary data.</text>
</comment>
<dbReference type="SMART" id="SM00854">
    <property type="entry name" value="PGA_cap"/>
    <property type="match status" value="1"/>
</dbReference>
<accession>A0A8J7W5V9</accession>
<dbReference type="InterPro" id="IPR052169">
    <property type="entry name" value="CW_Biosynth-Accessory"/>
</dbReference>
<feature type="domain" description="Capsule synthesis protein CapA" evidence="2">
    <location>
        <begin position="5"/>
        <end position="229"/>
    </location>
</feature>
<dbReference type="CDD" id="cd07381">
    <property type="entry name" value="MPP_CapA"/>
    <property type="match status" value="1"/>
</dbReference>
<evidence type="ECO:0000259" key="2">
    <source>
        <dbReference type="SMART" id="SM00854"/>
    </source>
</evidence>
<dbReference type="EMBL" id="JWHL01000002">
    <property type="protein sequence ID" value="MBR1368256.1"/>
    <property type="molecule type" value="Genomic_DNA"/>
</dbReference>
<dbReference type="InterPro" id="IPR019079">
    <property type="entry name" value="Capsule_synth_CapA"/>
</dbReference>
<dbReference type="Pfam" id="PF09587">
    <property type="entry name" value="PGA_cap"/>
    <property type="match status" value="1"/>
</dbReference>
<dbReference type="Gene3D" id="3.60.21.10">
    <property type="match status" value="1"/>
</dbReference>
<dbReference type="OrthoDB" id="199819at2157"/>
<keyword evidence="4" id="KW-1185">Reference proteome</keyword>
<comment type="similarity">
    <text evidence="1">Belongs to the CapA family.</text>
</comment>
<protein>
    <recommendedName>
        <fullName evidence="2">Capsule synthesis protein CapA domain-containing protein</fullName>
    </recommendedName>
</protein>
<dbReference type="PANTHER" id="PTHR33393:SF11">
    <property type="entry name" value="POLYGLUTAMINE SYNTHESIS ACCESSORY PROTEIN RV0574C-RELATED"/>
    <property type="match status" value="1"/>
</dbReference>
<dbReference type="SUPFAM" id="SSF56300">
    <property type="entry name" value="Metallo-dependent phosphatases"/>
    <property type="match status" value="1"/>
</dbReference>
<gene>
    <name evidence="3" type="ORF">RJ53_01595</name>
</gene>
<evidence type="ECO:0000256" key="1">
    <source>
        <dbReference type="ARBA" id="ARBA00005662"/>
    </source>
</evidence>
<organism evidence="3 4">
    <name type="scientific">Methanocalculus chunghsingensis</name>
    <dbReference type="NCBI Taxonomy" id="156457"/>
    <lineage>
        <taxon>Archaea</taxon>
        <taxon>Methanobacteriati</taxon>
        <taxon>Methanobacteriota</taxon>
        <taxon>Stenosarchaea group</taxon>
        <taxon>Methanomicrobia</taxon>
        <taxon>Methanomicrobiales</taxon>
        <taxon>Methanocalculaceae</taxon>
        <taxon>Methanocalculus</taxon>
    </lineage>
</organism>
<proteinExistence type="inferred from homology"/>
<dbReference type="PANTHER" id="PTHR33393">
    <property type="entry name" value="POLYGLUTAMINE SYNTHESIS ACCESSORY PROTEIN RV0574C-RELATED"/>
    <property type="match status" value="1"/>
</dbReference>
<evidence type="ECO:0000313" key="4">
    <source>
        <dbReference type="Proteomes" id="UP000730161"/>
    </source>
</evidence>
<dbReference type="RefSeq" id="WP_211529872.1">
    <property type="nucleotide sequence ID" value="NZ_JWHL01000002.1"/>
</dbReference>